<gene>
    <name evidence="1" type="ORF">FISHEDRAFT_70313</name>
</gene>
<dbReference type="InterPro" id="IPR015374">
    <property type="entry name" value="ChAPs"/>
</dbReference>
<dbReference type="OrthoDB" id="434695at2759"/>
<dbReference type="EMBL" id="KN881646">
    <property type="protein sequence ID" value="KIY52082.1"/>
    <property type="molecule type" value="Genomic_DNA"/>
</dbReference>
<dbReference type="GO" id="GO:0005737">
    <property type="term" value="C:cytoplasm"/>
    <property type="evidence" value="ECO:0007669"/>
    <property type="project" value="UniProtKB-ARBA"/>
</dbReference>
<organism evidence="1 2">
    <name type="scientific">Fistulina hepatica ATCC 64428</name>
    <dbReference type="NCBI Taxonomy" id="1128425"/>
    <lineage>
        <taxon>Eukaryota</taxon>
        <taxon>Fungi</taxon>
        <taxon>Dikarya</taxon>
        <taxon>Basidiomycota</taxon>
        <taxon>Agaricomycotina</taxon>
        <taxon>Agaricomycetes</taxon>
        <taxon>Agaricomycetidae</taxon>
        <taxon>Agaricales</taxon>
        <taxon>Fistulinaceae</taxon>
        <taxon>Fistulina</taxon>
    </lineage>
</organism>
<keyword evidence="2" id="KW-1185">Reference proteome</keyword>
<name>A0A0D7AKG3_9AGAR</name>
<reference evidence="1 2" key="1">
    <citation type="journal article" date="2015" name="Fungal Genet. Biol.">
        <title>Evolution of novel wood decay mechanisms in Agaricales revealed by the genome sequences of Fistulina hepatica and Cylindrobasidium torrendii.</title>
        <authorList>
            <person name="Floudas D."/>
            <person name="Held B.W."/>
            <person name="Riley R."/>
            <person name="Nagy L.G."/>
            <person name="Koehler G."/>
            <person name="Ransdell A.S."/>
            <person name="Younus H."/>
            <person name="Chow J."/>
            <person name="Chiniquy J."/>
            <person name="Lipzen A."/>
            <person name="Tritt A."/>
            <person name="Sun H."/>
            <person name="Haridas S."/>
            <person name="LaButti K."/>
            <person name="Ohm R.A."/>
            <person name="Kues U."/>
            <person name="Blanchette R.A."/>
            <person name="Grigoriev I.V."/>
            <person name="Minto R.E."/>
            <person name="Hibbett D.S."/>
        </authorList>
    </citation>
    <scope>NUCLEOTIDE SEQUENCE [LARGE SCALE GENOMIC DNA]</scope>
    <source>
        <strain evidence="1 2">ATCC 64428</strain>
    </source>
</reference>
<evidence type="ECO:0000313" key="2">
    <source>
        <dbReference type="Proteomes" id="UP000054144"/>
    </source>
</evidence>
<proteinExistence type="predicted"/>
<dbReference type="GO" id="GO:0016192">
    <property type="term" value="P:vesicle-mediated transport"/>
    <property type="evidence" value="ECO:0007669"/>
    <property type="project" value="UniProtKB-ARBA"/>
</dbReference>
<dbReference type="Pfam" id="PF09295">
    <property type="entry name" value="ChAPs"/>
    <property type="match status" value="1"/>
</dbReference>
<evidence type="ECO:0000313" key="1">
    <source>
        <dbReference type="EMBL" id="KIY52082.1"/>
    </source>
</evidence>
<dbReference type="Proteomes" id="UP000054144">
    <property type="component" value="Unassembled WGS sequence"/>
</dbReference>
<dbReference type="GO" id="GO:0032991">
    <property type="term" value="C:protein-containing complex"/>
    <property type="evidence" value="ECO:0007669"/>
    <property type="project" value="UniProtKB-ARBA"/>
</dbReference>
<dbReference type="GO" id="GO:0012505">
    <property type="term" value="C:endomembrane system"/>
    <property type="evidence" value="ECO:0007669"/>
    <property type="project" value="UniProtKB-ARBA"/>
</dbReference>
<accession>A0A0D7AKG3</accession>
<protein>
    <submittedName>
        <fullName evidence="1">Uncharacterized protein</fullName>
    </submittedName>
</protein>
<sequence length="108" mass="12013">MLGGVQAYTVNLDGKRHETTSEAGVEIYLSALLHAILYSDDTTYYFKLCTPANRDMSPCMGHLPLWSTGAVRHRDVAEDVSLLVSLARSRMFSIVPYLANTSEEWKAS</sequence>
<dbReference type="AlphaFoldDB" id="A0A0D7AKG3"/>